<keyword evidence="2" id="KW-0479">Metal-binding</keyword>
<dbReference type="SUPFAM" id="SSF51197">
    <property type="entry name" value="Clavaminate synthase-like"/>
    <property type="match status" value="1"/>
</dbReference>
<dbReference type="PANTHER" id="PTHR46030:SF1">
    <property type="entry name" value="ALPHA-KETOGLUTARATE-DEPENDENT DIOXYGENASE ALKB HOMOLOG 6"/>
    <property type="match status" value="1"/>
</dbReference>
<keyword evidence="7" id="KW-1185">Reference proteome</keyword>
<evidence type="ECO:0000313" key="7">
    <source>
        <dbReference type="Proteomes" id="UP000186817"/>
    </source>
</evidence>
<name>A0A1Q9DAU6_SYMMI</name>
<dbReference type="EMBL" id="LSRX01000629">
    <property type="protein sequence ID" value="OLP92268.1"/>
    <property type="molecule type" value="Genomic_DNA"/>
</dbReference>
<dbReference type="InterPro" id="IPR032862">
    <property type="entry name" value="ALKBH6"/>
</dbReference>
<dbReference type="AlphaFoldDB" id="A0A1Q9DAU6"/>
<dbReference type="GO" id="GO:0005634">
    <property type="term" value="C:nucleus"/>
    <property type="evidence" value="ECO:0007669"/>
    <property type="project" value="TreeGrafter"/>
</dbReference>
<proteinExistence type="inferred from homology"/>
<dbReference type="GO" id="GO:0046872">
    <property type="term" value="F:metal ion binding"/>
    <property type="evidence" value="ECO:0007669"/>
    <property type="project" value="UniProtKB-KW"/>
</dbReference>
<keyword evidence="5" id="KW-0408">Iron</keyword>
<organism evidence="6 7">
    <name type="scientific">Symbiodinium microadriaticum</name>
    <name type="common">Dinoflagellate</name>
    <name type="synonym">Zooxanthella microadriatica</name>
    <dbReference type="NCBI Taxonomy" id="2951"/>
    <lineage>
        <taxon>Eukaryota</taxon>
        <taxon>Sar</taxon>
        <taxon>Alveolata</taxon>
        <taxon>Dinophyceae</taxon>
        <taxon>Suessiales</taxon>
        <taxon>Symbiodiniaceae</taxon>
        <taxon>Symbiodinium</taxon>
    </lineage>
</organism>
<dbReference type="OrthoDB" id="412814at2759"/>
<evidence type="ECO:0000256" key="2">
    <source>
        <dbReference type="ARBA" id="ARBA00022723"/>
    </source>
</evidence>
<dbReference type="GO" id="GO:0051213">
    <property type="term" value="F:dioxygenase activity"/>
    <property type="evidence" value="ECO:0007669"/>
    <property type="project" value="UniProtKB-KW"/>
</dbReference>
<accession>A0A1Q9DAU6</accession>
<comment type="similarity">
    <text evidence="1">Belongs to the alkB family.</text>
</comment>
<dbReference type="PANTHER" id="PTHR46030">
    <property type="entry name" value="ALPHA-KETOGLUTARATE-DEPENDENT DIOXYGENASE ALKB HOMOLOG 6"/>
    <property type="match status" value="1"/>
</dbReference>
<evidence type="ECO:0000313" key="6">
    <source>
        <dbReference type="EMBL" id="OLP92268.1"/>
    </source>
</evidence>
<sequence>MAPQRSIPLAYVLSSYPVVRRPRIELSGNHLAVPVAILSLGSPCLFSFYPKTGTEDCMKWDPANDVPGGYQGNQSAMNTLFVEPRSLLIFSHDAFWHHRHGIDAAASEDIPSNLVNMEQAAAWGYKPGDRLERARRVSFTMRHLLPRCACQG</sequence>
<gene>
    <name evidence="6" type="primary">alkbh6</name>
    <name evidence="6" type="ORF">AK812_SmicGene25939</name>
</gene>
<evidence type="ECO:0000256" key="1">
    <source>
        <dbReference type="ARBA" id="ARBA00007879"/>
    </source>
</evidence>
<comment type="caution">
    <text evidence="6">The sequence shown here is derived from an EMBL/GenBank/DDBJ whole genome shotgun (WGS) entry which is preliminary data.</text>
</comment>
<keyword evidence="3 6" id="KW-0223">Dioxygenase</keyword>
<evidence type="ECO:0000256" key="3">
    <source>
        <dbReference type="ARBA" id="ARBA00022964"/>
    </source>
</evidence>
<reference evidence="6 7" key="1">
    <citation type="submission" date="2016-02" db="EMBL/GenBank/DDBJ databases">
        <title>Genome analysis of coral dinoflagellate symbionts highlights evolutionary adaptations to a symbiotic lifestyle.</title>
        <authorList>
            <person name="Aranda M."/>
            <person name="Li Y."/>
            <person name="Liew Y.J."/>
            <person name="Baumgarten S."/>
            <person name="Simakov O."/>
            <person name="Wilson M."/>
            <person name="Piel J."/>
            <person name="Ashoor H."/>
            <person name="Bougouffa S."/>
            <person name="Bajic V.B."/>
            <person name="Ryu T."/>
            <person name="Ravasi T."/>
            <person name="Bayer T."/>
            <person name="Micklem G."/>
            <person name="Kim H."/>
            <person name="Bhak J."/>
            <person name="Lajeunesse T.C."/>
            <person name="Voolstra C.R."/>
        </authorList>
    </citation>
    <scope>NUCLEOTIDE SEQUENCE [LARGE SCALE GENOMIC DNA]</scope>
    <source>
        <strain evidence="6 7">CCMP2467</strain>
    </source>
</reference>
<dbReference type="Proteomes" id="UP000186817">
    <property type="component" value="Unassembled WGS sequence"/>
</dbReference>
<dbReference type="Gene3D" id="2.60.120.1520">
    <property type="match status" value="1"/>
</dbReference>
<keyword evidence="4" id="KW-0560">Oxidoreductase</keyword>
<protein>
    <submittedName>
        <fullName evidence="6">Alpha-ketoglutarate-dependent dioxygenase alkB-like 6</fullName>
    </submittedName>
</protein>
<evidence type="ECO:0000256" key="4">
    <source>
        <dbReference type="ARBA" id="ARBA00023002"/>
    </source>
</evidence>
<evidence type="ECO:0000256" key="5">
    <source>
        <dbReference type="ARBA" id="ARBA00023004"/>
    </source>
</evidence>